<gene>
    <name evidence="2" type="ORF">EMPS_09860</name>
</gene>
<comment type="caution">
    <text evidence="2">The sequence shown here is derived from an EMBL/GenBank/DDBJ whole genome shotgun (WGS) entry which is preliminary data.</text>
</comment>
<feature type="compositionally biased region" description="Polar residues" evidence="1">
    <location>
        <begin position="47"/>
        <end position="60"/>
    </location>
</feature>
<reference evidence="2" key="2">
    <citation type="journal article" date="2022" name="Microbiol. Resour. Announc.">
        <title>Whole-Genome Sequence of Entomortierella parvispora E1425, a Mucoromycotan Fungus Associated with Burkholderiaceae-Related Endosymbiotic Bacteria.</title>
        <authorList>
            <person name="Herlambang A."/>
            <person name="Guo Y."/>
            <person name="Takashima Y."/>
            <person name="Narisawa K."/>
            <person name="Ohta H."/>
            <person name="Nishizawa T."/>
        </authorList>
    </citation>
    <scope>NUCLEOTIDE SEQUENCE</scope>
    <source>
        <strain evidence="2">E1425</strain>
    </source>
</reference>
<feature type="compositionally biased region" description="Basic and acidic residues" evidence="1">
    <location>
        <begin position="37"/>
        <end position="46"/>
    </location>
</feature>
<dbReference type="EMBL" id="BQFW01000013">
    <property type="protein sequence ID" value="GJJ77501.1"/>
    <property type="molecule type" value="Genomic_DNA"/>
</dbReference>
<evidence type="ECO:0000256" key="1">
    <source>
        <dbReference type="SAM" id="MobiDB-lite"/>
    </source>
</evidence>
<feature type="compositionally biased region" description="Polar residues" evidence="1">
    <location>
        <begin position="67"/>
        <end position="107"/>
    </location>
</feature>
<evidence type="ECO:0000313" key="2">
    <source>
        <dbReference type="EMBL" id="GJJ77501.1"/>
    </source>
</evidence>
<feature type="region of interest" description="Disordered" evidence="1">
    <location>
        <begin position="1"/>
        <end position="164"/>
    </location>
</feature>
<accession>A0A9P3M0F3</accession>
<proteinExistence type="predicted"/>
<dbReference type="AlphaFoldDB" id="A0A9P3M0F3"/>
<evidence type="ECO:0000313" key="3">
    <source>
        <dbReference type="Proteomes" id="UP000827284"/>
    </source>
</evidence>
<keyword evidence="3" id="KW-1185">Reference proteome</keyword>
<reference evidence="2" key="1">
    <citation type="submission" date="2021-11" db="EMBL/GenBank/DDBJ databases">
        <authorList>
            <person name="Herlambang A."/>
            <person name="Guo Y."/>
            <person name="Takashima Y."/>
            <person name="Nishizawa T."/>
        </authorList>
    </citation>
    <scope>NUCLEOTIDE SEQUENCE</scope>
    <source>
        <strain evidence="2">E1425</strain>
    </source>
</reference>
<name>A0A9P3M0F3_9FUNG</name>
<sequence>MRGLSLDSVVPSGNSQPHNRANKNKNKNQNYRSGKNKPVDSDHRSAENGQPRSSNSSPGDSNRPRNNHQSSGLHRPGNNQRGNYSQQGNSSQRGRYSQRGNSCQPTNYHPPGPPANTARLGVRNGHDTSQSGGKSPSNTRWNPNGSPACFGTTTSNAPCNRDGNYAIQDLGRYDKYHCHPSEMPRNQEGKRDAM</sequence>
<feature type="compositionally biased region" description="Polar residues" evidence="1">
    <location>
        <begin position="127"/>
        <end position="158"/>
    </location>
</feature>
<protein>
    <submittedName>
        <fullName evidence="2">Uncharacterized protein</fullName>
    </submittedName>
</protein>
<dbReference type="Proteomes" id="UP000827284">
    <property type="component" value="Unassembled WGS sequence"/>
</dbReference>
<organism evidence="2 3">
    <name type="scientific">Entomortierella parvispora</name>
    <dbReference type="NCBI Taxonomy" id="205924"/>
    <lineage>
        <taxon>Eukaryota</taxon>
        <taxon>Fungi</taxon>
        <taxon>Fungi incertae sedis</taxon>
        <taxon>Mucoromycota</taxon>
        <taxon>Mortierellomycotina</taxon>
        <taxon>Mortierellomycetes</taxon>
        <taxon>Mortierellales</taxon>
        <taxon>Mortierellaceae</taxon>
        <taxon>Entomortierella</taxon>
    </lineage>
</organism>